<gene>
    <name evidence="2" type="ORF">SPIL2461_LOCUS6071</name>
</gene>
<feature type="region of interest" description="Disordered" evidence="1">
    <location>
        <begin position="1"/>
        <end position="48"/>
    </location>
</feature>
<proteinExistence type="predicted"/>
<feature type="compositionally biased region" description="Polar residues" evidence="1">
    <location>
        <begin position="38"/>
        <end position="48"/>
    </location>
</feature>
<keyword evidence="3" id="KW-1185">Reference proteome</keyword>
<feature type="non-terminal residue" evidence="2">
    <location>
        <position position="1"/>
    </location>
</feature>
<reference evidence="2" key="1">
    <citation type="submission" date="2021-02" db="EMBL/GenBank/DDBJ databases">
        <authorList>
            <person name="Dougan E. K."/>
            <person name="Rhodes N."/>
            <person name="Thang M."/>
            <person name="Chan C."/>
        </authorList>
    </citation>
    <scope>NUCLEOTIDE SEQUENCE</scope>
</reference>
<dbReference type="AlphaFoldDB" id="A0A812MTN4"/>
<sequence>CLPDYPCSGRCRPNDDRDADEEHAEPGAAQHRPPPHSSAPQRSSSLKVQWQCECQDSVQ</sequence>
<name>A0A812MTN4_SYMPI</name>
<evidence type="ECO:0000313" key="2">
    <source>
        <dbReference type="EMBL" id="CAE7273550.1"/>
    </source>
</evidence>
<protein>
    <submittedName>
        <fullName evidence="2">Uncharacterized protein</fullName>
    </submittedName>
</protein>
<dbReference type="Proteomes" id="UP000649617">
    <property type="component" value="Unassembled WGS sequence"/>
</dbReference>
<evidence type="ECO:0000256" key="1">
    <source>
        <dbReference type="SAM" id="MobiDB-lite"/>
    </source>
</evidence>
<feature type="non-terminal residue" evidence="2">
    <location>
        <position position="59"/>
    </location>
</feature>
<evidence type="ECO:0000313" key="3">
    <source>
        <dbReference type="Proteomes" id="UP000649617"/>
    </source>
</evidence>
<dbReference type="EMBL" id="CAJNIZ010008903">
    <property type="protein sequence ID" value="CAE7273550.1"/>
    <property type="molecule type" value="Genomic_DNA"/>
</dbReference>
<comment type="caution">
    <text evidence="2">The sequence shown here is derived from an EMBL/GenBank/DDBJ whole genome shotgun (WGS) entry which is preliminary data.</text>
</comment>
<accession>A0A812MTN4</accession>
<organism evidence="2 3">
    <name type="scientific">Symbiodinium pilosum</name>
    <name type="common">Dinoflagellate</name>
    <dbReference type="NCBI Taxonomy" id="2952"/>
    <lineage>
        <taxon>Eukaryota</taxon>
        <taxon>Sar</taxon>
        <taxon>Alveolata</taxon>
        <taxon>Dinophyceae</taxon>
        <taxon>Suessiales</taxon>
        <taxon>Symbiodiniaceae</taxon>
        <taxon>Symbiodinium</taxon>
    </lineage>
</organism>